<comment type="caution">
    <text evidence="1">The sequence shown here is derived from an EMBL/GenBank/DDBJ whole genome shotgun (WGS) entry which is preliminary data.</text>
</comment>
<reference evidence="1 2" key="1">
    <citation type="journal article" date="2019" name="Int. J. Syst. Evol. Microbiol.">
        <title>The Global Catalogue of Microorganisms (GCM) 10K type strain sequencing project: providing services to taxonomists for standard genome sequencing and annotation.</title>
        <authorList>
            <consortium name="The Broad Institute Genomics Platform"/>
            <consortium name="The Broad Institute Genome Sequencing Center for Infectious Disease"/>
            <person name="Wu L."/>
            <person name="Ma J."/>
        </authorList>
    </citation>
    <scope>NUCLEOTIDE SEQUENCE [LARGE SCALE GENOMIC DNA]</scope>
    <source>
        <strain evidence="1 2">JCM 15115</strain>
    </source>
</reference>
<protein>
    <submittedName>
        <fullName evidence="1">Uncharacterized protein</fullName>
    </submittedName>
</protein>
<dbReference type="EMBL" id="BAAADE010000002">
    <property type="protein sequence ID" value="GAA0603375.1"/>
    <property type="molecule type" value="Genomic_DNA"/>
</dbReference>
<dbReference type="RefSeq" id="WP_343804673.1">
    <property type="nucleotide sequence ID" value="NZ_BAAADE010000002.1"/>
</dbReference>
<dbReference type="Proteomes" id="UP001424441">
    <property type="component" value="Unassembled WGS sequence"/>
</dbReference>
<keyword evidence="2" id="KW-1185">Reference proteome</keyword>
<proteinExistence type="predicted"/>
<sequence>MSSNNVITQLYSTDIAIINAALLQVCTATLIKIDSTEGQALANSAMRQYLTGKFNQKKLVDYLLTSINMTDRLQRRAERISEGNTDKPTANSLNKQLRLRSIRHKKKLASTGFI</sequence>
<organism evidence="1 2">
    <name type="scientific">Paenochrobactrum glaciei</name>
    <dbReference type="NCBI Taxonomy" id="486407"/>
    <lineage>
        <taxon>Bacteria</taxon>
        <taxon>Pseudomonadati</taxon>
        <taxon>Pseudomonadota</taxon>
        <taxon>Alphaproteobacteria</taxon>
        <taxon>Hyphomicrobiales</taxon>
        <taxon>Brucellaceae</taxon>
        <taxon>Paenochrobactrum</taxon>
    </lineage>
</organism>
<evidence type="ECO:0000313" key="1">
    <source>
        <dbReference type="EMBL" id="GAA0603375.1"/>
    </source>
</evidence>
<name>A0ABN1G3K3_9HYPH</name>
<gene>
    <name evidence="1" type="ORF">GCM10008943_18600</name>
</gene>
<evidence type="ECO:0000313" key="2">
    <source>
        <dbReference type="Proteomes" id="UP001424441"/>
    </source>
</evidence>
<accession>A0ABN1G3K3</accession>